<keyword evidence="1" id="KW-1133">Transmembrane helix</keyword>
<evidence type="ECO:0000313" key="2">
    <source>
        <dbReference type="EMBL" id="KRS13938.1"/>
    </source>
</evidence>
<dbReference type="Pfam" id="PF05545">
    <property type="entry name" value="FixQ"/>
    <property type="match status" value="1"/>
</dbReference>
<keyword evidence="3" id="KW-1185">Reference proteome</keyword>
<dbReference type="AlphaFoldDB" id="A0A0T5NYH3"/>
<protein>
    <recommendedName>
        <fullName evidence="4">Cytochrome oxidase</fullName>
    </recommendedName>
</protein>
<name>A0A0T5NYH3_9RHOB</name>
<dbReference type="CDD" id="cd01324">
    <property type="entry name" value="cbb3_Oxidase_CcoQ"/>
    <property type="match status" value="1"/>
</dbReference>
<gene>
    <name evidence="2" type="ORF">XM53_05175</name>
</gene>
<organism evidence="2 3">
    <name type="scientific">Roseovarius atlanticus</name>
    <dbReference type="NCBI Taxonomy" id="1641875"/>
    <lineage>
        <taxon>Bacteria</taxon>
        <taxon>Pseudomonadati</taxon>
        <taxon>Pseudomonadota</taxon>
        <taxon>Alphaproteobacteria</taxon>
        <taxon>Rhodobacterales</taxon>
        <taxon>Roseobacteraceae</taxon>
        <taxon>Roseovarius</taxon>
    </lineage>
</organism>
<evidence type="ECO:0008006" key="4">
    <source>
        <dbReference type="Google" id="ProtNLM"/>
    </source>
</evidence>
<dbReference type="Proteomes" id="UP000051295">
    <property type="component" value="Unassembled WGS sequence"/>
</dbReference>
<dbReference type="RefSeq" id="WP_057790955.1">
    <property type="nucleotide sequence ID" value="NZ_LAXJ01000003.1"/>
</dbReference>
<keyword evidence="1" id="KW-0812">Transmembrane</keyword>
<dbReference type="STRING" id="1641875.XM53_05175"/>
<keyword evidence="1" id="KW-0472">Membrane</keyword>
<comment type="caution">
    <text evidence="2">The sequence shown here is derived from an EMBL/GenBank/DDBJ whole genome shotgun (WGS) entry which is preliminary data.</text>
</comment>
<dbReference type="EMBL" id="LAXJ01000003">
    <property type="protein sequence ID" value="KRS13938.1"/>
    <property type="molecule type" value="Genomic_DNA"/>
</dbReference>
<feature type="transmembrane region" description="Helical" evidence="1">
    <location>
        <begin position="14"/>
        <end position="31"/>
    </location>
</feature>
<sequence length="68" mass="7730">MDTYSLLREFADSWMLLALFAFFIGVVIWVMRPGSRGAYQDVADIPFRNEDAPARSARRASEEDQTNG</sequence>
<evidence type="ECO:0000313" key="3">
    <source>
        <dbReference type="Proteomes" id="UP000051295"/>
    </source>
</evidence>
<dbReference type="PATRIC" id="fig|1641875.4.peg.3057"/>
<reference evidence="2 3" key="1">
    <citation type="submission" date="2015-04" db="EMBL/GenBank/DDBJ databases">
        <title>The draft genome sequence of Roseovarius sp.R12b.</title>
        <authorList>
            <person name="Li G."/>
            <person name="Lai Q."/>
            <person name="Shao Z."/>
            <person name="Yan P."/>
        </authorList>
    </citation>
    <scope>NUCLEOTIDE SEQUENCE [LARGE SCALE GENOMIC DNA]</scope>
    <source>
        <strain evidence="2 3">R12B</strain>
    </source>
</reference>
<evidence type="ECO:0000256" key="1">
    <source>
        <dbReference type="SAM" id="Phobius"/>
    </source>
</evidence>
<dbReference type="OrthoDB" id="9801588at2"/>
<proteinExistence type="predicted"/>
<dbReference type="InterPro" id="IPR008621">
    <property type="entry name" value="Cbb3-typ_cyt_oxidase_comp"/>
</dbReference>
<accession>A0A0T5NYH3</accession>